<dbReference type="PANTHER" id="PTHR42775">
    <property type="entry name" value="PERMEASE RV2963-RELATED"/>
    <property type="match status" value="1"/>
</dbReference>
<dbReference type="Pfam" id="PF03773">
    <property type="entry name" value="ArsP_1"/>
    <property type="match status" value="1"/>
</dbReference>
<feature type="transmembrane region" description="Helical" evidence="7">
    <location>
        <begin position="175"/>
        <end position="197"/>
    </location>
</feature>
<evidence type="ECO:0000256" key="7">
    <source>
        <dbReference type="SAM" id="Phobius"/>
    </source>
</evidence>
<keyword evidence="6 7" id="KW-0472">Membrane</keyword>
<evidence type="ECO:0000256" key="6">
    <source>
        <dbReference type="ARBA" id="ARBA00023136"/>
    </source>
</evidence>
<feature type="transmembrane region" description="Helical" evidence="7">
    <location>
        <begin position="203"/>
        <end position="220"/>
    </location>
</feature>
<dbReference type="EMBL" id="QRHA01000014">
    <property type="protein sequence ID" value="RDV24143.1"/>
    <property type="molecule type" value="Genomic_DNA"/>
</dbReference>
<name>A0A3D8M349_9ALTE</name>
<dbReference type="PROSITE" id="PS51257">
    <property type="entry name" value="PROKAR_LIPOPROTEIN"/>
    <property type="match status" value="1"/>
</dbReference>
<evidence type="ECO:0000256" key="3">
    <source>
        <dbReference type="ARBA" id="ARBA00022475"/>
    </source>
</evidence>
<feature type="transmembrane region" description="Helical" evidence="7">
    <location>
        <begin position="276"/>
        <end position="294"/>
    </location>
</feature>
<comment type="similarity">
    <text evidence="2">Belongs to the UPF0718 family.</text>
</comment>
<keyword evidence="5 7" id="KW-1133">Transmembrane helix</keyword>
<keyword evidence="4 7" id="KW-0812">Transmembrane</keyword>
<dbReference type="GO" id="GO:0005886">
    <property type="term" value="C:plasma membrane"/>
    <property type="evidence" value="ECO:0007669"/>
    <property type="project" value="UniProtKB-SubCell"/>
</dbReference>
<dbReference type="RefSeq" id="WP_115594393.1">
    <property type="nucleotide sequence ID" value="NZ_QRHA01000014.1"/>
</dbReference>
<feature type="transmembrane region" description="Helical" evidence="7">
    <location>
        <begin position="300"/>
        <end position="320"/>
    </location>
</feature>
<dbReference type="OrthoDB" id="9810876at2"/>
<dbReference type="AlphaFoldDB" id="A0A3D8M349"/>
<feature type="transmembrane region" description="Helical" evidence="7">
    <location>
        <begin position="140"/>
        <end position="163"/>
    </location>
</feature>
<dbReference type="Proteomes" id="UP000256561">
    <property type="component" value="Unassembled WGS sequence"/>
</dbReference>
<feature type="transmembrane region" description="Helical" evidence="7">
    <location>
        <begin position="371"/>
        <end position="390"/>
    </location>
</feature>
<evidence type="ECO:0000256" key="4">
    <source>
        <dbReference type="ARBA" id="ARBA00022692"/>
    </source>
</evidence>
<organism evidence="8 9">
    <name type="scientific">Alteromonas aestuariivivens</name>
    <dbReference type="NCBI Taxonomy" id="1938339"/>
    <lineage>
        <taxon>Bacteria</taxon>
        <taxon>Pseudomonadati</taxon>
        <taxon>Pseudomonadota</taxon>
        <taxon>Gammaproteobacteria</taxon>
        <taxon>Alteromonadales</taxon>
        <taxon>Alteromonadaceae</taxon>
        <taxon>Alteromonas/Salinimonas group</taxon>
        <taxon>Alteromonas</taxon>
    </lineage>
</organism>
<keyword evidence="3" id="KW-1003">Cell membrane</keyword>
<dbReference type="PANTHER" id="PTHR42775:SF1">
    <property type="entry name" value="PERMEASE RV2963-RELATED"/>
    <property type="match status" value="1"/>
</dbReference>
<dbReference type="InterPro" id="IPR005524">
    <property type="entry name" value="DUF318"/>
</dbReference>
<feature type="transmembrane region" description="Helical" evidence="7">
    <location>
        <begin position="62"/>
        <end position="80"/>
    </location>
</feature>
<comment type="caution">
    <text evidence="8">The sequence shown here is derived from an EMBL/GenBank/DDBJ whole genome shotgun (WGS) entry which is preliminary data.</text>
</comment>
<gene>
    <name evidence="8" type="ORF">DXV75_15765</name>
</gene>
<reference evidence="9" key="1">
    <citation type="submission" date="2018-08" db="EMBL/GenBank/DDBJ databases">
        <authorList>
            <person name="Zhang J."/>
            <person name="Du Z.-J."/>
        </authorList>
    </citation>
    <scope>NUCLEOTIDE SEQUENCE [LARGE SCALE GENOMIC DNA]</scope>
    <source>
        <strain evidence="9">KCTC 52655</strain>
    </source>
</reference>
<evidence type="ECO:0000256" key="2">
    <source>
        <dbReference type="ARBA" id="ARBA00006386"/>
    </source>
</evidence>
<dbReference type="InterPro" id="IPR053166">
    <property type="entry name" value="UPF0718_permease"/>
</dbReference>
<keyword evidence="9" id="KW-1185">Reference proteome</keyword>
<evidence type="ECO:0000256" key="1">
    <source>
        <dbReference type="ARBA" id="ARBA00004651"/>
    </source>
</evidence>
<evidence type="ECO:0000313" key="9">
    <source>
        <dbReference type="Proteomes" id="UP000256561"/>
    </source>
</evidence>
<proteinExistence type="inferred from homology"/>
<feature type="transmembrane region" description="Helical" evidence="7">
    <location>
        <begin position="92"/>
        <end position="120"/>
    </location>
</feature>
<accession>A0A3D8M349</accession>
<protein>
    <submittedName>
        <fullName evidence="8">ATPase</fullName>
    </submittedName>
</protein>
<comment type="subcellular location">
    <subcellularLocation>
        <location evidence="1">Cell membrane</location>
        <topology evidence="1">Multi-pass membrane protein</topology>
    </subcellularLocation>
</comment>
<evidence type="ECO:0000256" key="5">
    <source>
        <dbReference type="ARBA" id="ARBA00022989"/>
    </source>
</evidence>
<sequence>MTKPCCTSETETGSGHNKDQHCSIGQQQSAAATSCCGTHESEAVEQSTPASCCDTDASKRDWLLIAGISIVVGALSLYWLNRSTGLPMPEWLGAFCASVTHTLHTMWWGVAVGIVFLAILGQVPKELVTRLMGTGRGFIGILRATAAGVLLDLCSHGILMVGTKLYERGASAGQVIAFLVASPWNSLSLTLILVALVGWKLTLVYLVLSAVVAVISGMVFDRLVARGVLPSNPNTVVSQSSTPFLASAREQWQASRWDVKRVQSAALQGLKDSRMVIRWLFVGVIIAAAMQVFISPEDYAYWFGPTIVGLAVTTVAATIIEVCSEGSTPIAADIANQANAPGNGFAFLMAGIATDYTEVVVLKDMSRSWKFALFLPVVTLPQVLVLAMVLNQFS</sequence>
<evidence type="ECO:0000313" key="8">
    <source>
        <dbReference type="EMBL" id="RDV24143.1"/>
    </source>
</evidence>